<dbReference type="PROSITE" id="PS50071">
    <property type="entry name" value="HOMEOBOX_2"/>
    <property type="match status" value="1"/>
</dbReference>
<feature type="DNA-binding region" description="Homeobox" evidence="5">
    <location>
        <begin position="142"/>
        <end position="189"/>
    </location>
</feature>
<dbReference type="GO" id="GO:0005829">
    <property type="term" value="C:cytosol"/>
    <property type="evidence" value="ECO:0007669"/>
    <property type="project" value="TreeGrafter"/>
</dbReference>
<dbReference type="GO" id="GO:0031593">
    <property type="term" value="F:polyubiquitin modification-dependent protein binding"/>
    <property type="evidence" value="ECO:0007669"/>
    <property type="project" value="TreeGrafter"/>
</dbReference>
<dbReference type="GO" id="GO:0043161">
    <property type="term" value="P:proteasome-mediated ubiquitin-dependent protein catabolic process"/>
    <property type="evidence" value="ECO:0007669"/>
    <property type="project" value="TreeGrafter"/>
</dbReference>
<reference evidence="10" key="1">
    <citation type="submission" date="2022-11" db="UniProtKB">
        <authorList>
            <consortium name="WormBaseParasite"/>
        </authorList>
    </citation>
    <scope>IDENTIFICATION</scope>
</reference>
<feature type="region of interest" description="Disordered" evidence="6">
    <location>
        <begin position="124"/>
        <end position="144"/>
    </location>
</feature>
<comment type="subcellular location">
    <subcellularLocation>
        <location evidence="1 5">Nucleus</location>
    </subcellularLocation>
</comment>
<dbReference type="SMART" id="SM00726">
    <property type="entry name" value="UIM"/>
    <property type="match status" value="2"/>
</dbReference>
<feature type="domain" description="Homeobox" evidence="7">
    <location>
        <begin position="140"/>
        <end position="188"/>
    </location>
</feature>
<dbReference type="InterPro" id="IPR009057">
    <property type="entry name" value="Homeodomain-like_sf"/>
</dbReference>
<dbReference type="Gene3D" id="1.10.10.60">
    <property type="entry name" value="Homeodomain-like"/>
    <property type="match status" value="1"/>
</dbReference>
<sequence length="575" mass="64464">MDYSTNPHPQQKQFSLQKFHLFHSNISDNFDDFTFQKYISTTDFCGSDFLKKEKRNLLKFSIENILQPDFGILNNKTEETNINLTTNLSPKNNLNNNNGCCTNKCNEFLPPWIFCTRYSDRPGSALGSRLRKSKKKDIGEEDKRPRTAFTVEQLERLKGQFIANRYLTEKRRQELAHELGLNESQIKICIDNSEWMRNGDLPPTRFNCQQEAVRALVHYKLRSNPENAVGLISLANRVEVLNSLLTDDRKLMVRLHSLEINGSTKIFPGVKTAYLALKHRKIRTHKMRIIVFVGSPLDQLLTEKDSFLKFAKKLKKEKVNADFVLFGEAMAENNQIVSDFINILNGPDGQGSHLLVVPAGDTKLYDAILRSPICEGGGNIGAGADFGINEEDDPELAMALRISLEEQRVRQQGGGDAPPQVEEQPQQEEDNAMDVGEERGDEGGSKKTSDAAEKSQVPPINFEEMTEEEQMAYALRMSVEHATESQQPSRSRSPSMATPAPTPMETEEDGGGGQKVAGAGVVGDLLNDPARLQQLVDQRGKQSQEVKVTQYPNSDKKTDKTAGTSKEDKEKGQKK</sequence>
<evidence type="ECO:0000313" key="9">
    <source>
        <dbReference type="Proteomes" id="UP000887560"/>
    </source>
</evidence>
<dbReference type="InterPro" id="IPR001356">
    <property type="entry name" value="HD"/>
</dbReference>
<dbReference type="SUPFAM" id="SSF53300">
    <property type="entry name" value="vWA-like"/>
    <property type="match status" value="1"/>
</dbReference>
<dbReference type="GO" id="GO:0005634">
    <property type="term" value="C:nucleus"/>
    <property type="evidence" value="ECO:0007669"/>
    <property type="project" value="UniProtKB-SubCell"/>
</dbReference>
<dbReference type="Proteomes" id="UP000887560">
    <property type="component" value="Unplaced"/>
</dbReference>
<evidence type="ECO:0000256" key="4">
    <source>
        <dbReference type="ARBA" id="ARBA00022942"/>
    </source>
</evidence>
<feature type="compositionally biased region" description="Basic and acidic residues" evidence="6">
    <location>
        <begin position="554"/>
        <end position="575"/>
    </location>
</feature>
<protein>
    <recommendedName>
        <fullName evidence="3">26S proteasome non-ATPase regulatory subunit 4</fullName>
    </recommendedName>
</protein>
<evidence type="ECO:0000313" key="10">
    <source>
        <dbReference type="WBParaSite" id="scf7180000422362.g8833"/>
    </source>
</evidence>
<keyword evidence="5" id="KW-0371">Homeobox</keyword>
<keyword evidence="5" id="KW-0539">Nucleus</keyword>
<dbReference type="InterPro" id="IPR036465">
    <property type="entry name" value="vWFA_dom_sf"/>
</dbReference>
<dbReference type="PANTHER" id="PTHR10223">
    <property type="entry name" value="26S PROTEASOME NON-ATPASE REGULATORY SUBUNIT 4"/>
    <property type="match status" value="1"/>
</dbReference>
<keyword evidence="4" id="KW-0647">Proteasome</keyword>
<name>A0A915NX90_9BILA</name>
<organism evidence="9 10">
    <name type="scientific">Meloidogyne floridensis</name>
    <dbReference type="NCBI Taxonomy" id="298350"/>
    <lineage>
        <taxon>Eukaryota</taxon>
        <taxon>Metazoa</taxon>
        <taxon>Ecdysozoa</taxon>
        <taxon>Nematoda</taxon>
        <taxon>Chromadorea</taxon>
        <taxon>Rhabditida</taxon>
        <taxon>Tylenchina</taxon>
        <taxon>Tylenchomorpha</taxon>
        <taxon>Tylenchoidea</taxon>
        <taxon>Meloidogynidae</taxon>
        <taxon>Meloidogyninae</taxon>
        <taxon>Meloidogyne</taxon>
    </lineage>
</organism>
<dbReference type="Pfam" id="PF13519">
    <property type="entry name" value="VWA_2"/>
    <property type="match status" value="1"/>
</dbReference>
<evidence type="ECO:0000259" key="8">
    <source>
        <dbReference type="PROSITE" id="PS50234"/>
    </source>
</evidence>
<dbReference type="Pfam" id="PF02809">
    <property type="entry name" value="UIM"/>
    <property type="match status" value="2"/>
</dbReference>
<dbReference type="GO" id="GO:0003677">
    <property type="term" value="F:DNA binding"/>
    <property type="evidence" value="ECO:0007669"/>
    <property type="project" value="UniProtKB-UniRule"/>
</dbReference>
<dbReference type="FunFam" id="3.40.50.410:FF:000005">
    <property type="entry name" value="26S proteasome non-ATPase regulatory subunit 4"/>
    <property type="match status" value="1"/>
</dbReference>
<evidence type="ECO:0000259" key="7">
    <source>
        <dbReference type="PROSITE" id="PS50071"/>
    </source>
</evidence>
<dbReference type="PROSITE" id="PS50330">
    <property type="entry name" value="UIM"/>
    <property type="match status" value="1"/>
</dbReference>
<accession>A0A915NX90</accession>
<dbReference type="SMART" id="SM00389">
    <property type="entry name" value="HOX"/>
    <property type="match status" value="1"/>
</dbReference>
<evidence type="ECO:0000256" key="3">
    <source>
        <dbReference type="ARBA" id="ARBA00014934"/>
    </source>
</evidence>
<dbReference type="PROSITE" id="PS50234">
    <property type="entry name" value="VWFA"/>
    <property type="match status" value="1"/>
</dbReference>
<comment type="similarity">
    <text evidence="2">Belongs to the proteasome subunit S5A family.</text>
</comment>
<dbReference type="Gene3D" id="6.10.250.380">
    <property type="match status" value="1"/>
</dbReference>
<dbReference type="SUPFAM" id="SSF46689">
    <property type="entry name" value="Homeodomain-like"/>
    <property type="match status" value="1"/>
</dbReference>
<evidence type="ECO:0000256" key="2">
    <source>
        <dbReference type="ARBA" id="ARBA00005574"/>
    </source>
</evidence>
<keyword evidence="5" id="KW-0238">DNA-binding</keyword>
<feature type="region of interest" description="Disordered" evidence="6">
    <location>
        <begin position="408"/>
        <end position="575"/>
    </location>
</feature>
<dbReference type="CDD" id="cd00086">
    <property type="entry name" value="homeodomain"/>
    <property type="match status" value="1"/>
</dbReference>
<feature type="compositionally biased region" description="Low complexity" evidence="6">
    <location>
        <begin position="485"/>
        <end position="495"/>
    </location>
</feature>
<feature type="domain" description="VWFA" evidence="8">
    <location>
        <begin position="185"/>
        <end position="373"/>
    </location>
</feature>
<dbReference type="GO" id="GO:0008540">
    <property type="term" value="C:proteasome regulatory particle, base subcomplex"/>
    <property type="evidence" value="ECO:0007669"/>
    <property type="project" value="TreeGrafter"/>
</dbReference>
<dbReference type="SMART" id="SM00327">
    <property type="entry name" value="VWA"/>
    <property type="match status" value="1"/>
</dbReference>
<keyword evidence="9" id="KW-1185">Reference proteome</keyword>
<feature type="compositionally biased region" description="Basic and acidic residues" evidence="6">
    <location>
        <begin position="436"/>
        <end position="453"/>
    </location>
</feature>
<evidence type="ECO:0000256" key="5">
    <source>
        <dbReference type="PROSITE-ProRule" id="PRU00108"/>
    </source>
</evidence>
<dbReference type="WBParaSite" id="scf7180000422362.g8833">
    <property type="protein sequence ID" value="scf7180000422362.g8833"/>
    <property type="gene ID" value="scf7180000422362.g8833"/>
</dbReference>
<evidence type="ECO:0000256" key="1">
    <source>
        <dbReference type="ARBA" id="ARBA00004123"/>
    </source>
</evidence>
<dbReference type="InterPro" id="IPR027040">
    <property type="entry name" value="PSMD4"/>
</dbReference>
<dbReference type="InterPro" id="IPR003903">
    <property type="entry name" value="UIM_dom"/>
</dbReference>
<dbReference type="InterPro" id="IPR002035">
    <property type="entry name" value="VWF_A"/>
</dbReference>
<dbReference type="Gene3D" id="3.40.50.410">
    <property type="entry name" value="von Willebrand factor, type A domain"/>
    <property type="match status" value="1"/>
</dbReference>
<dbReference type="Gene3D" id="6.10.300.40">
    <property type="match status" value="1"/>
</dbReference>
<dbReference type="AlphaFoldDB" id="A0A915NX90"/>
<dbReference type="PANTHER" id="PTHR10223:SF0">
    <property type="entry name" value="26S PROTEASOME NON-ATPASE REGULATORY SUBUNIT 4"/>
    <property type="match status" value="1"/>
</dbReference>
<proteinExistence type="inferred from homology"/>
<evidence type="ECO:0000256" key="6">
    <source>
        <dbReference type="SAM" id="MobiDB-lite"/>
    </source>
</evidence>